<proteinExistence type="predicted"/>
<keyword evidence="1" id="KW-1133">Transmembrane helix</keyword>
<dbReference type="EMBL" id="CP016199">
    <property type="protein sequence ID" value="ASS38179.1"/>
    <property type="molecule type" value="Genomic_DNA"/>
</dbReference>
<sequence>MDLLSGNMDSHLLFLDGSIRRMDRKQKILLCLFLLVNVICITVMVHQYLELQTAERVLDSLKIK</sequence>
<dbReference type="Proteomes" id="UP000214689">
    <property type="component" value="Chromosome"/>
</dbReference>
<protein>
    <submittedName>
        <fullName evidence="2">Uncharacterized protein</fullName>
    </submittedName>
</protein>
<organism evidence="2 3">
    <name type="scientific">Mogibacterium pumilum</name>
    <dbReference type="NCBI Taxonomy" id="86332"/>
    <lineage>
        <taxon>Bacteria</taxon>
        <taxon>Bacillati</taxon>
        <taxon>Bacillota</taxon>
        <taxon>Clostridia</taxon>
        <taxon>Peptostreptococcales</taxon>
        <taxon>Anaerovoracaceae</taxon>
        <taxon>Mogibacterium</taxon>
    </lineage>
</organism>
<dbReference type="AlphaFoldDB" id="A0A223ATD9"/>
<feature type="transmembrane region" description="Helical" evidence="1">
    <location>
        <begin position="28"/>
        <end position="49"/>
    </location>
</feature>
<reference evidence="3" key="1">
    <citation type="submission" date="2016-05" db="EMBL/GenBank/DDBJ databases">
        <authorList>
            <person name="Holder M.E."/>
            <person name="Ajami N.J."/>
            <person name="Petrosino J.F."/>
        </authorList>
    </citation>
    <scope>NUCLEOTIDE SEQUENCE [LARGE SCALE GENOMIC DNA]</scope>
    <source>
        <strain evidence="3">ATCC 700696</strain>
    </source>
</reference>
<evidence type="ECO:0000313" key="2">
    <source>
        <dbReference type="EMBL" id="ASS38179.1"/>
    </source>
</evidence>
<gene>
    <name evidence="2" type="ORF">AXF17_07025</name>
</gene>
<keyword evidence="1" id="KW-0812">Transmembrane</keyword>
<name>A0A223ATD9_9FIRM</name>
<accession>A0A223ATD9</accession>
<keyword evidence="3" id="KW-1185">Reference proteome</keyword>
<evidence type="ECO:0000256" key="1">
    <source>
        <dbReference type="SAM" id="Phobius"/>
    </source>
</evidence>
<evidence type="ECO:0000313" key="3">
    <source>
        <dbReference type="Proteomes" id="UP000214689"/>
    </source>
</evidence>
<keyword evidence="1" id="KW-0472">Membrane</keyword>